<keyword evidence="3" id="KW-1185">Reference proteome</keyword>
<name>A0A5N6IZ69_9EURO</name>
<evidence type="ECO:0000313" key="2">
    <source>
        <dbReference type="EMBL" id="KAB8271982.1"/>
    </source>
</evidence>
<feature type="region of interest" description="Disordered" evidence="1">
    <location>
        <begin position="1"/>
        <end position="40"/>
    </location>
</feature>
<sequence length="85" mass="9506">MYIHVYTTSWNHKASPKPHQPPSRSSPTSTSKSTSNTPHSKIPICAKYLILAGDVGRPNRLRQLPPLHPKTNIPIRTRIPYSGQP</sequence>
<dbReference type="AlphaFoldDB" id="A0A5N6IZ69"/>
<reference evidence="2 3" key="1">
    <citation type="submission" date="2019-04" db="EMBL/GenBank/DDBJ databases">
        <title>Fungal friends and foes A comparative genomics study of 23 Aspergillus species from section Flavi.</title>
        <authorList>
            <consortium name="DOE Joint Genome Institute"/>
            <person name="Kjaerbolling I."/>
            <person name="Vesth T.C."/>
            <person name="Frisvad J.C."/>
            <person name="Nybo J.L."/>
            <person name="Theobald S."/>
            <person name="Kildgaard S."/>
            <person name="Petersen T.I."/>
            <person name="Kuo A."/>
            <person name="Sato A."/>
            <person name="Lyhne E.K."/>
            <person name="Kogle M.E."/>
            <person name="Wiebenga A."/>
            <person name="Kun R.S."/>
            <person name="Lubbers R.J."/>
            <person name="Makela M.R."/>
            <person name="Barry K."/>
            <person name="Chovatia M."/>
            <person name="Clum A."/>
            <person name="Daum C."/>
            <person name="Haridas S."/>
            <person name="He G."/>
            <person name="LaButti K."/>
            <person name="Lipzen A."/>
            <person name="Mondo S."/>
            <person name="Pangilinan J."/>
            <person name="Riley R."/>
            <person name="Salamov A."/>
            <person name="Simmons B.A."/>
            <person name="Magnuson J.K."/>
            <person name="Henrissat B."/>
            <person name="Mortensen U.H."/>
            <person name="Larsen T.O."/>
            <person name="De vries R.P."/>
            <person name="Grigoriev I.V."/>
            <person name="Machida M."/>
            <person name="Baker S.E."/>
            <person name="Andersen M.R."/>
        </authorList>
    </citation>
    <scope>NUCLEOTIDE SEQUENCE [LARGE SCALE GENOMIC DNA]</scope>
    <source>
        <strain evidence="2 3">CBS 117635</strain>
    </source>
</reference>
<protein>
    <submittedName>
        <fullName evidence="2">Uncharacterized protein</fullName>
    </submittedName>
</protein>
<dbReference type="EMBL" id="ML732810">
    <property type="protein sequence ID" value="KAB8271982.1"/>
    <property type="molecule type" value="Genomic_DNA"/>
</dbReference>
<feature type="compositionally biased region" description="Polar residues" evidence="1">
    <location>
        <begin position="1"/>
        <end position="12"/>
    </location>
</feature>
<accession>A0A5N6IZ69</accession>
<proteinExistence type="predicted"/>
<gene>
    <name evidence="2" type="ORF">BDV30DRAFT_135877</name>
</gene>
<organism evidence="2 3">
    <name type="scientific">Aspergillus minisclerotigenes</name>
    <dbReference type="NCBI Taxonomy" id="656917"/>
    <lineage>
        <taxon>Eukaryota</taxon>
        <taxon>Fungi</taxon>
        <taxon>Dikarya</taxon>
        <taxon>Ascomycota</taxon>
        <taxon>Pezizomycotina</taxon>
        <taxon>Eurotiomycetes</taxon>
        <taxon>Eurotiomycetidae</taxon>
        <taxon>Eurotiales</taxon>
        <taxon>Aspergillaceae</taxon>
        <taxon>Aspergillus</taxon>
        <taxon>Aspergillus subgen. Circumdati</taxon>
    </lineage>
</organism>
<evidence type="ECO:0000313" key="3">
    <source>
        <dbReference type="Proteomes" id="UP000326289"/>
    </source>
</evidence>
<feature type="region of interest" description="Disordered" evidence="1">
    <location>
        <begin position="61"/>
        <end position="85"/>
    </location>
</feature>
<dbReference type="Proteomes" id="UP000326289">
    <property type="component" value="Unassembled WGS sequence"/>
</dbReference>
<evidence type="ECO:0000256" key="1">
    <source>
        <dbReference type="SAM" id="MobiDB-lite"/>
    </source>
</evidence>
<feature type="compositionally biased region" description="Low complexity" evidence="1">
    <location>
        <begin position="22"/>
        <end position="40"/>
    </location>
</feature>